<evidence type="ECO:0000313" key="2">
    <source>
        <dbReference type="EMBL" id="EFC44208.1"/>
    </source>
</evidence>
<gene>
    <name evidence="2" type="ORF">NAEGRDRAFT_49258</name>
</gene>
<dbReference type="RefSeq" id="XP_002676952.1">
    <property type="nucleotide sequence ID" value="XM_002676906.1"/>
</dbReference>
<feature type="region of interest" description="Disordered" evidence="1">
    <location>
        <begin position="231"/>
        <end position="264"/>
    </location>
</feature>
<protein>
    <submittedName>
        <fullName evidence="2">Predicted protein</fullName>
    </submittedName>
</protein>
<feature type="region of interest" description="Disordered" evidence="1">
    <location>
        <begin position="97"/>
        <end position="144"/>
    </location>
</feature>
<dbReference type="Proteomes" id="UP000006671">
    <property type="component" value="Unassembled WGS sequence"/>
</dbReference>
<dbReference type="GeneID" id="8856753"/>
<name>D2VG50_NAEGR</name>
<feature type="region of interest" description="Disordered" evidence="1">
    <location>
        <begin position="22"/>
        <end position="85"/>
    </location>
</feature>
<dbReference type="EMBL" id="GG738869">
    <property type="protein sequence ID" value="EFC44208.1"/>
    <property type="molecule type" value="Genomic_DNA"/>
</dbReference>
<evidence type="ECO:0000256" key="1">
    <source>
        <dbReference type="SAM" id="MobiDB-lite"/>
    </source>
</evidence>
<dbReference type="AlphaFoldDB" id="D2VG50"/>
<organism evidence="3">
    <name type="scientific">Naegleria gruberi</name>
    <name type="common">Amoeba</name>
    <dbReference type="NCBI Taxonomy" id="5762"/>
    <lineage>
        <taxon>Eukaryota</taxon>
        <taxon>Discoba</taxon>
        <taxon>Heterolobosea</taxon>
        <taxon>Tetramitia</taxon>
        <taxon>Eutetramitia</taxon>
        <taxon>Vahlkampfiidae</taxon>
        <taxon>Naegleria</taxon>
    </lineage>
</organism>
<dbReference type="OrthoDB" id="10391629at2759"/>
<dbReference type="InterPro" id="IPR032675">
    <property type="entry name" value="LRR_dom_sf"/>
</dbReference>
<accession>D2VG50</accession>
<reference evidence="2 3" key="1">
    <citation type="journal article" date="2010" name="Cell">
        <title>The genome of Naegleria gruberi illuminates early eukaryotic versatility.</title>
        <authorList>
            <person name="Fritz-Laylin L.K."/>
            <person name="Prochnik S.E."/>
            <person name="Ginger M.L."/>
            <person name="Dacks J.B."/>
            <person name="Carpenter M.L."/>
            <person name="Field M.C."/>
            <person name="Kuo A."/>
            <person name="Paredez A."/>
            <person name="Chapman J."/>
            <person name="Pham J."/>
            <person name="Shu S."/>
            <person name="Neupane R."/>
            <person name="Cipriano M."/>
            <person name="Mancuso J."/>
            <person name="Tu H."/>
            <person name="Salamov A."/>
            <person name="Lindquist E."/>
            <person name="Shapiro H."/>
            <person name="Lucas S."/>
            <person name="Grigoriev I.V."/>
            <person name="Cande W.Z."/>
            <person name="Fulton C."/>
            <person name="Rokhsar D.S."/>
            <person name="Dawson S.C."/>
        </authorList>
    </citation>
    <scope>NUCLEOTIDE SEQUENCE [LARGE SCALE GENOMIC DNA]</scope>
    <source>
        <strain evidence="2 3">NEG-M</strain>
    </source>
</reference>
<dbReference type="VEuPathDB" id="AmoebaDB:NAEGRDRAFT_49258"/>
<dbReference type="Gene3D" id="3.80.10.10">
    <property type="entry name" value="Ribonuclease Inhibitor"/>
    <property type="match status" value="1"/>
</dbReference>
<feature type="compositionally biased region" description="Polar residues" evidence="1">
    <location>
        <begin position="22"/>
        <end position="39"/>
    </location>
</feature>
<evidence type="ECO:0000313" key="3">
    <source>
        <dbReference type="Proteomes" id="UP000006671"/>
    </source>
</evidence>
<dbReference type="KEGG" id="ngr:NAEGRDRAFT_49258"/>
<dbReference type="SUPFAM" id="SSF52047">
    <property type="entry name" value="RNI-like"/>
    <property type="match status" value="1"/>
</dbReference>
<keyword evidence="3" id="KW-1185">Reference proteome</keyword>
<dbReference type="OMA" id="CHAMADS"/>
<proteinExistence type="predicted"/>
<dbReference type="InParanoid" id="D2VG50"/>
<feature type="compositionally biased region" description="Low complexity" evidence="1">
    <location>
        <begin position="244"/>
        <end position="256"/>
    </location>
</feature>
<feature type="compositionally biased region" description="Low complexity" evidence="1">
    <location>
        <begin position="102"/>
        <end position="136"/>
    </location>
</feature>
<feature type="compositionally biased region" description="Low complexity" evidence="1">
    <location>
        <begin position="50"/>
        <end position="78"/>
    </location>
</feature>
<sequence>MQNVNIYSSQRKYMNRQLSNNQISSMSQDKTNNTSTTTVGEPALLDSSPHHQQQQLEEELIPSSSSSTTSTTPPLLLSNHNHQNNKKEEQSLVATNYNTPINSSTPLENSSPSSSPSTTDATKSSSSPSNSPAKPKFNSKEKTPQEIYSELALGIAGSNFGYHQQQQQQQVGNNVRHSISIQQTTNRRGIAFELGRDDDDCSEGFNKKDLMDKADKRKSISIVSSLDIQQVNPISLHKKKKKNSPSSKQPSSNHPKGGLFMFFNNPRNSITKRFRASVSGKEMDDDLTKIQQEINDHERRRTLGTTSDEEVDEETKSFYNIIRNGVRRGSSKQLETPVNSGSFMVLDASPRIQSSDVTRTGPIQNVAMSLWTKVDSTIAFRLMDYCSLFEVSSLSRLNQEWLSFVKGYFSNHCDPENLRTCMLLLYFKLQGIFSNLRAEVSAEDRHLKSVYSVLLSHKHLLEQSLTNTSKNRISITTSRELGLGDLFLNTYLNNLFNIIPRVAYYTARKNERKVINFNEIQYSLTVEIFLRDETVVNTLDTYDIERYVQNYSGSFATQLIATSMAYFSVYYLKIENYTPATEPFELTEYTEAGTPEARRVTISGNTPTPNSKAGSFSSLKNLKLESNFEDTIEMFRSPRTPATPSSKNNSFIMDKGEFLIAKGSGTTKKRRESLASETGSVSSSISTPNINFNFIEIIPKDSSELGYLFLLEFFKILSKYIRRLTFSRKPHASERFRMDYFSTMSLSPNCETFSAFMTNEEDEFKKNSKKFKSVCNAIATSEALTCLVMGGKEWNQEDVNILFNSLSRAGDEIKRDNYKIDLILPCLLEISERCTKPKLRPSIFLPPPTSESLVSEINIAEIHESVTSPRIQTDSIQPSFVVSSSGDSQISNDFDEGIVRWPKHLKRVYLTDINENLIFHERWLNGSPEMTSLHFNFSLSSPINFDAICLCSNLRYLHISDCVLGNNKNTALNLINAIKKLDKLESLSLERVIMENNAWIQLFDDVLTTSPTLSSIRIVDSINQTTIVSSFVHASKIRIGQLDKIELKLKGFGEKDKLLINSLIEQLMLHGNAKTVIADCKFLNPNQSGEKDKSKKSCIVM</sequence>